<sequence length="343" mass="36918">MRKLGKALFLSLISLFLIQVRAFALTFVNWNVANRPNNSSQRLDMETVFRDIGRVDLLLVAETDSSSTFATRTALNNAFNTSSYRFRTASADGGGDRTGLFYNSSTLSLVGVSQLTSGLIHPTLRGLFRPVGASSTATDFYAYAVHLKSGSSNSDENIRASEASIIRNNANTLGNRNIIYGGDFNWNSSSEASPSAYNVFTSSGAGQAFSFFSGGNWRDNSSFLRFHTNSPRGAMDDLFDTQLVSSELFDGFGLEITGGYSVLGNNGSHLLNQPITTGNGASASVLSALSRFSDHLPVVVDYGIVGSNSRLTIASTTVPEPSVTVVGFGCVVVFGFYSRKRRR</sequence>
<dbReference type="RefSeq" id="WP_008278771.1">
    <property type="nucleotide sequence ID" value="NZ_AAXW01000103.1"/>
</dbReference>
<dbReference type="SUPFAM" id="SSF56219">
    <property type="entry name" value="DNase I-like"/>
    <property type="match status" value="1"/>
</dbReference>
<gene>
    <name evidence="3" type="ORF">CY0110_31000</name>
</gene>
<evidence type="ECO:0000313" key="4">
    <source>
        <dbReference type="Proteomes" id="UP000003781"/>
    </source>
</evidence>
<feature type="transmembrane region" description="Helical" evidence="1">
    <location>
        <begin position="318"/>
        <end position="337"/>
    </location>
</feature>
<evidence type="ECO:0000313" key="3">
    <source>
        <dbReference type="EMBL" id="EAZ88142.1"/>
    </source>
</evidence>
<dbReference type="Proteomes" id="UP000003781">
    <property type="component" value="Unassembled WGS sequence"/>
</dbReference>
<reference evidence="3 4" key="1">
    <citation type="submission" date="2007-03" db="EMBL/GenBank/DDBJ databases">
        <authorList>
            <person name="Stal L."/>
            <person name="Ferriera S."/>
            <person name="Johnson J."/>
            <person name="Kravitz S."/>
            <person name="Beeson K."/>
            <person name="Sutton G."/>
            <person name="Rogers Y.-H."/>
            <person name="Friedman R."/>
            <person name="Frazier M."/>
            <person name="Venter J.C."/>
        </authorList>
    </citation>
    <scope>NUCLEOTIDE SEQUENCE [LARGE SCALE GENOMIC DNA]</scope>
    <source>
        <strain evidence="3 4">CCY0110</strain>
    </source>
</reference>
<protein>
    <recommendedName>
        <fullName evidence="2">Endonuclease/exonuclease/phosphatase domain-containing protein</fullName>
    </recommendedName>
</protein>
<keyword evidence="1" id="KW-0472">Membrane</keyword>
<name>A3IZF4_9CHRO</name>
<feature type="domain" description="Endonuclease/exonuclease/phosphatase" evidence="2">
    <location>
        <begin position="29"/>
        <end position="235"/>
    </location>
</feature>
<evidence type="ECO:0000259" key="2">
    <source>
        <dbReference type="Pfam" id="PF03372"/>
    </source>
</evidence>
<dbReference type="eggNOG" id="COG2374">
    <property type="taxonomic scope" value="Bacteria"/>
</dbReference>
<keyword evidence="4" id="KW-1185">Reference proteome</keyword>
<keyword evidence="1" id="KW-0812">Transmembrane</keyword>
<dbReference type="OrthoDB" id="287716at2"/>
<keyword evidence="1" id="KW-1133">Transmembrane helix</keyword>
<comment type="caution">
    <text evidence="3">The sequence shown here is derived from an EMBL/GenBank/DDBJ whole genome shotgun (WGS) entry which is preliminary data.</text>
</comment>
<dbReference type="Pfam" id="PF03372">
    <property type="entry name" value="Exo_endo_phos"/>
    <property type="match status" value="1"/>
</dbReference>
<evidence type="ECO:0000256" key="1">
    <source>
        <dbReference type="SAM" id="Phobius"/>
    </source>
</evidence>
<dbReference type="InterPro" id="IPR036691">
    <property type="entry name" value="Endo/exonu/phosph_ase_sf"/>
</dbReference>
<dbReference type="AlphaFoldDB" id="A3IZF4"/>
<proteinExistence type="predicted"/>
<dbReference type="EMBL" id="AAXW01000103">
    <property type="protein sequence ID" value="EAZ88142.1"/>
    <property type="molecule type" value="Genomic_DNA"/>
</dbReference>
<dbReference type="InterPro" id="IPR005135">
    <property type="entry name" value="Endo/exonuclease/phosphatase"/>
</dbReference>
<dbReference type="Gene3D" id="3.60.10.10">
    <property type="entry name" value="Endonuclease/exonuclease/phosphatase"/>
    <property type="match status" value="1"/>
</dbReference>
<organism evidence="3 4">
    <name type="scientific">Crocosphaera chwakensis CCY0110</name>
    <dbReference type="NCBI Taxonomy" id="391612"/>
    <lineage>
        <taxon>Bacteria</taxon>
        <taxon>Bacillati</taxon>
        <taxon>Cyanobacteriota</taxon>
        <taxon>Cyanophyceae</taxon>
        <taxon>Oscillatoriophycideae</taxon>
        <taxon>Chroococcales</taxon>
        <taxon>Aphanothecaceae</taxon>
        <taxon>Crocosphaera</taxon>
        <taxon>Crocosphaera chwakensis</taxon>
    </lineage>
</organism>
<accession>A3IZF4</accession>